<evidence type="ECO:0000313" key="2">
    <source>
        <dbReference type="EMBL" id="DAE10641.1"/>
    </source>
</evidence>
<dbReference type="InterPro" id="IPR036086">
    <property type="entry name" value="ParB/Sulfiredoxin_sf"/>
</dbReference>
<feature type="domain" description="ParB-like N-terminal" evidence="1">
    <location>
        <begin position="24"/>
        <end position="109"/>
    </location>
</feature>
<dbReference type="InterPro" id="IPR003115">
    <property type="entry name" value="ParB_N"/>
</dbReference>
<dbReference type="EMBL" id="BK015517">
    <property type="protein sequence ID" value="DAE10641.1"/>
    <property type="molecule type" value="Genomic_DNA"/>
</dbReference>
<name>A0A8S5PVP6_9CAUD</name>
<organism evidence="2">
    <name type="scientific">Siphoviridae sp. ctlgF9</name>
    <dbReference type="NCBI Taxonomy" id="2825649"/>
    <lineage>
        <taxon>Viruses</taxon>
        <taxon>Duplodnaviria</taxon>
        <taxon>Heunggongvirae</taxon>
        <taxon>Uroviricota</taxon>
        <taxon>Caudoviricetes</taxon>
    </lineage>
</organism>
<dbReference type="SMART" id="SM00470">
    <property type="entry name" value="ParB"/>
    <property type="match status" value="1"/>
</dbReference>
<evidence type="ECO:0000259" key="1">
    <source>
        <dbReference type="SMART" id="SM00470"/>
    </source>
</evidence>
<reference evidence="2" key="1">
    <citation type="journal article" date="2021" name="Proc. Natl. Acad. Sci. U.S.A.">
        <title>A Catalog of Tens of Thousands of Viruses from Human Metagenomes Reveals Hidden Associations with Chronic Diseases.</title>
        <authorList>
            <person name="Tisza M.J."/>
            <person name="Buck C.B."/>
        </authorList>
    </citation>
    <scope>NUCLEOTIDE SEQUENCE</scope>
    <source>
        <strain evidence="2">CtlgF9</strain>
    </source>
</reference>
<proteinExistence type="predicted"/>
<dbReference type="SUPFAM" id="SSF110849">
    <property type="entry name" value="ParB/Sulfiredoxin"/>
    <property type="match status" value="1"/>
</dbReference>
<dbReference type="InterPro" id="IPR050336">
    <property type="entry name" value="Chromosome_partition/occlusion"/>
</dbReference>
<dbReference type="PANTHER" id="PTHR33375">
    <property type="entry name" value="CHROMOSOME-PARTITIONING PROTEIN PARB-RELATED"/>
    <property type="match status" value="1"/>
</dbReference>
<accession>A0A8S5PVP6</accession>
<dbReference type="GO" id="GO:0045881">
    <property type="term" value="P:positive regulation of sporulation resulting in formation of a cellular spore"/>
    <property type="evidence" value="ECO:0007669"/>
    <property type="project" value="TreeGrafter"/>
</dbReference>
<protein>
    <submittedName>
        <fullName evidence="2">ParB protein</fullName>
    </submittedName>
</protein>
<dbReference type="GO" id="GO:0007059">
    <property type="term" value="P:chromosome segregation"/>
    <property type="evidence" value="ECO:0007669"/>
    <property type="project" value="TreeGrafter"/>
</dbReference>
<sequence>MLVRAVQLVPRGPYHFRKDTMKIEHININQLKFDERNPRIIDKDEFAGLVSSIKTFGLVDPVIINHDNTIIGGHQRTRAAQAAGLIDVPCIRLNLDEHDKIKLNVLLNSQAISGRYDELKLEEILDELKLDQDYLELRLDKLEIKDLDTERLISPSGTKLMPESVIDGRKLDWVKSDELWAESGVDTGERSPTLYQTLYEWFCPQGGLIMHLNPTNGAPGLVAAKNGYNFIGLQANDADLEAEAAEILTPDDGGLAYVNGDITGYFIDHPDKTVDLVLYDMNTEDKHSDLLLSDLAKKMKPNRFIIAIGNYERADVKNGGAINDVPYLTQKYIDDYNGQVDLYNHIIFIENTDTSKYAAKNFNNVRKVARIHTDVMVYTNGDPDKAIDDFATIDFSTDK</sequence>
<dbReference type="Gene3D" id="3.90.1530.10">
    <property type="entry name" value="Conserved hypothetical protein from pyrococcus furiosus pfu- 392566-001, ParB domain"/>
    <property type="match status" value="1"/>
</dbReference>
<dbReference type="PANTHER" id="PTHR33375:SF1">
    <property type="entry name" value="CHROMOSOME-PARTITIONING PROTEIN PARB-RELATED"/>
    <property type="match status" value="1"/>
</dbReference>
<dbReference type="Pfam" id="PF02195">
    <property type="entry name" value="ParB_N"/>
    <property type="match status" value="1"/>
</dbReference>